<dbReference type="EMBL" id="JAWJAV010000001">
    <property type="protein sequence ID" value="MDV2620158.1"/>
    <property type="molecule type" value="Genomic_DNA"/>
</dbReference>
<evidence type="ECO:0000256" key="2">
    <source>
        <dbReference type="ARBA" id="ARBA00022840"/>
    </source>
</evidence>
<dbReference type="NCBIfam" id="NF006505">
    <property type="entry name" value="PRK08939.1"/>
    <property type="match status" value="1"/>
</dbReference>
<evidence type="ECO:0000256" key="1">
    <source>
        <dbReference type="ARBA" id="ARBA00022741"/>
    </source>
</evidence>
<dbReference type="PANTHER" id="PTHR30050">
    <property type="entry name" value="CHROMOSOMAL REPLICATION INITIATOR PROTEIN DNAA"/>
    <property type="match status" value="1"/>
</dbReference>
<dbReference type="Pfam" id="PF07319">
    <property type="entry name" value="DnaI_N"/>
    <property type="match status" value="1"/>
</dbReference>
<feature type="domain" description="Primosomal DnaI N-terminal" evidence="3">
    <location>
        <begin position="1"/>
        <end position="93"/>
    </location>
</feature>
<dbReference type="Proteomes" id="UP001280897">
    <property type="component" value="Unassembled WGS sequence"/>
</dbReference>
<accession>A0AAW8YEN7</accession>
<reference evidence="4" key="1">
    <citation type="journal article" date="2023" name="PeerJ">
        <title>Selection and evaluation of lactic acid bacteria from chicken feces in Thailand as potential probiotics.</title>
        <authorList>
            <person name="Khurajog B."/>
            <person name="Disastra Y."/>
            <person name="Lawwyne L.D."/>
            <person name="Sirichokchatchawan W."/>
            <person name="Niyomtham W."/>
            <person name="Yindee J."/>
            <person name="Hampson D.J."/>
            <person name="Prapasarakul N."/>
        </authorList>
    </citation>
    <scope>NUCLEOTIDE SEQUENCE</scope>
    <source>
        <strain evidence="4">BF9</strain>
    </source>
</reference>
<organism evidence="4 5">
    <name type="scientific">Pediococcus acidilactici</name>
    <dbReference type="NCBI Taxonomy" id="1254"/>
    <lineage>
        <taxon>Bacteria</taxon>
        <taxon>Bacillati</taxon>
        <taxon>Bacillota</taxon>
        <taxon>Bacilli</taxon>
        <taxon>Lactobacillales</taxon>
        <taxon>Lactobacillaceae</taxon>
        <taxon>Pediococcus</taxon>
        <taxon>Pediococcus acidilactici group</taxon>
    </lineage>
</organism>
<dbReference type="InterPro" id="IPR009928">
    <property type="entry name" value="DnaI_N"/>
</dbReference>
<dbReference type="Pfam" id="PF03969">
    <property type="entry name" value="AFG1_ATPase"/>
    <property type="match status" value="1"/>
</dbReference>
<reference evidence="4" key="2">
    <citation type="submission" date="2023-10" db="EMBL/GenBank/DDBJ databases">
        <authorList>
            <person name="Khurajog B."/>
        </authorList>
    </citation>
    <scope>NUCLEOTIDE SEQUENCE</scope>
    <source>
        <strain evidence="4">BF9</strain>
    </source>
</reference>
<dbReference type="AlphaFoldDB" id="A0AAW8YEN7"/>
<gene>
    <name evidence="4" type="primary">dnaI</name>
    <name evidence="4" type="ORF">R0G89_00210</name>
</gene>
<evidence type="ECO:0000313" key="5">
    <source>
        <dbReference type="Proteomes" id="UP001280897"/>
    </source>
</evidence>
<sequence length="309" mass="35465">MENIREAIEGLMNKRKLDQRFQSVMKTVYQDPEVVAFCQTHQAELTTEALERGAAKLYEFVNERRKIARHEPSFLPGYEPQLVLSNHLIDIEYVPTKEMTMRRQAAQRQALVKSISMPKMIRRADFSDYYQEPDRNIALSKTMDFVAAYDQAPDQFHRGLYLTGSFGVGKTYLMGAMANELAKHNYSTTIVHFPSLAVELKNTIGDSKEIQSKLDAVKQAPILVIDDIGADSISAWVRDDILGVILEYRMQEELPTFFTSNFSMKQLEKEHLTVNQRGEAEPLKAKRLMERIKFLSEEVTLIGKNHRQG</sequence>
<dbReference type="SUPFAM" id="SSF52540">
    <property type="entry name" value="P-loop containing nucleoside triphosphate hydrolases"/>
    <property type="match status" value="1"/>
</dbReference>
<keyword evidence="1" id="KW-0547">Nucleotide-binding</keyword>
<evidence type="ECO:0000259" key="3">
    <source>
        <dbReference type="Pfam" id="PF07319"/>
    </source>
</evidence>
<dbReference type="PANTHER" id="PTHR30050:SF8">
    <property type="entry name" value="PRIMOSOMAL PROTEIN DNAI"/>
    <property type="match status" value="1"/>
</dbReference>
<dbReference type="GO" id="GO:0006260">
    <property type="term" value="P:DNA replication"/>
    <property type="evidence" value="ECO:0007669"/>
    <property type="project" value="TreeGrafter"/>
</dbReference>
<dbReference type="InterPro" id="IPR027417">
    <property type="entry name" value="P-loop_NTPase"/>
</dbReference>
<evidence type="ECO:0000313" key="4">
    <source>
        <dbReference type="EMBL" id="MDV2620158.1"/>
    </source>
</evidence>
<name>A0AAW8YEN7_PEDAC</name>
<dbReference type="GO" id="GO:0005524">
    <property type="term" value="F:ATP binding"/>
    <property type="evidence" value="ECO:0007669"/>
    <property type="project" value="InterPro"/>
</dbReference>
<keyword evidence="2" id="KW-0067">ATP-binding</keyword>
<dbReference type="Gene3D" id="3.40.50.300">
    <property type="entry name" value="P-loop containing nucleotide triphosphate hydrolases"/>
    <property type="match status" value="1"/>
</dbReference>
<dbReference type="CDD" id="cd00009">
    <property type="entry name" value="AAA"/>
    <property type="match status" value="1"/>
</dbReference>
<dbReference type="RefSeq" id="WP_008841422.1">
    <property type="nucleotide sequence ID" value="NZ_CP035151.1"/>
</dbReference>
<protein>
    <submittedName>
        <fullName evidence="4">Primosomal protein DnaI</fullName>
    </submittedName>
</protein>
<comment type="caution">
    <text evidence="4">The sequence shown here is derived from an EMBL/GenBank/DDBJ whole genome shotgun (WGS) entry which is preliminary data.</text>
</comment>
<proteinExistence type="predicted"/>
<dbReference type="InterPro" id="IPR005654">
    <property type="entry name" value="ATPase_AFG1-like"/>
</dbReference>